<proteinExistence type="predicted"/>
<reference evidence="2" key="1">
    <citation type="submission" date="2024-02" db="EMBL/GenBank/DDBJ databases">
        <authorList>
            <consortium name="ELIXIR-Norway"/>
            <consortium name="Elixir Norway"/>
        </authorList>
    </citation>
    <scope>NUCLEOTIDE SEQUENCE</scope>
</reference>
<feature type="compositionally biased region" description="Polar residues" evidence="1">
    <location>
        <begin position="52"/>
        <end position="61"/>
    </location>
</feature>
<gene>
    <name evidence="2" type="ORF">CSSPTR1EN2_LOCUS21378</name>
</gene>
<name>A0ABP0UYN8_9BRYO</name>
<organism evidence="2 3">
    <name type="scientific">Sphagnum troendelagicum</name>
    <dbReference type="NCBI Taxonomy" id="128251"/>
    <lineage>
        <taxon>Eukaryota</taxon>
        <taxon>Viridiplantae</taxon>
        <taxon>Streptophyta</taxon>
        <taxon>Embryophyta</taxon>
        <taxon>Bryophyta</taxon>
        <taxon>Sphagnophytina</taxon>
        <taxon>Sphagnopsida</taxon>
        <taxon>Sphagnales</taxon>
        <taxon>Sphagnaceae</taxon>
        <taxon>Sphagnum</taxon>
    </lineage>
</organism>
<protein>
    <submittedName>
        <fullName evidence="2">Uncharacterized protein</fullName>
    </submittedName>
</protein>
<feature type="compositionally biased region" description="Basic residues" evidence="1">
    <location>
        <begin position="130"/>
        <end position="140"/>
    </location>
</feature>
<dbReference type="Proteomes" id="UP001497512">
    <property type="component" value="Chromosome 8"/>
</dbReference>
<keyword evidence="3" id="KW-1185">Reference proteome</keyword>
<dbReference type="EMBL" id="OZ019900">
    <property type="protein sequence ID" value="CAK9233222.1"/>
    <property type="molecule type" value="Genomic_DNA"/>
</dbReference>
<accession>A0ABP0UYN8</accession>
<evidence type="ECO:0000256" key="1">
    <source>
        <dbReference type="SAM" id="MobiDB-lite"/>
    </source>
</evidence>
<feature type="compositionally biased region" description="Low complexity" evidence="1">
    <location>
        <begin position="117"/>
        <end position="129"/>
    </location>
</feature>
<feature type="region of interest" description="Disordered" evidence="1">
    <location>
        <begin position="26"/>
        <end position="61"/>
    </location>
</feature>
<evidence type="ECO:0000313" key="2">
    <source>
        <dbReference type="EMBL" id="CAK9233222.1"/>
    </source>
</evidence>
<sequence length="298" mass="33592">MRTSMQLLSPVWEDYTPPPFCGNRLDDDDPIISSFAPTTTTTEKEDEEKTTCSSNDTTTAEQSNKIDATIVGAVIALFVIIREKLLQWSKPKLRPISRDVRTRKPGKIVSLQRTTKKAAAAAGRNNNNNRRSRKPANRRHRWTVRSTNPLRVLAKIPEAYVNMMNGLGKSPAFSSPGMTTFHVVSHNHFPPGRTRDHDLDDFSSRAYYYTSDESIAEILQLDSRRSTSNSKPVDHSDYADAMHQYYYHYRSSGISPGPGSSASSLDSNAARGMNIHNFRRSNSTTKFRDRCNLQFLNS</sequence>
<feature type="region of interest" description="Disordered" evidence="1">
    <location>
        <begin position="110"/>
        <end position="140"/>
    </location>
</feature>
<evidence type="ECO:0000313" key="3">
    <source>
        <dbReference type="Proteomes" id="UP001497512"/>
    </source>
</evidence>